<protein>
    <recommendedName>
        <fullName evidence="4">PIPK domain-containing protein</fullName>
    </recommendedName>
</protein>
<feature type="region of interest" description="Disordered" evidence="1">
    <location>
        <begin position="146"/>
        <end position="167"/>
    </location>
</feature>
<dbReference type="Proteomes" id="UP000186817">
    <property type="component" value="Unassembled WGS sequence"/>
</dbReference>
<organism evidence="2 3">
    <name type="scientific">Symbiodinium microadriaticum</name>
    <name type="common">Dinoflagellate</name>
    <name type="synonym">Zooxanthella microadriatica</name>
    <dbReference type="NCBI Taxonomy" id="2951"/>
    <lineage>
        <taxon>Eukaryota</taxon>
        <taxon>Sar</taxon>
        <taxon>Alveolata</taxon>
        <taxon>Dinophyceae</taxon>
        <taxon>Suessiales</taxon>
        <taxon>Symbiodiniaceae</taxon>
        <taxon>Symbiodinium</taxon>
    </lineage>
</organism>
<reference evidence="2 3" key="1">
    <citation type="submission" date="2016-02" db="EMBL/GenBank/DDBJ databases">
        <title>Genome analysis of coral dinoflagellate symbionts highlights evolutionary adaptations to a symbiotic lifestyle.</title>
        <authorList>
            <person name="Aranda M."/>
            <person name="Li Y."/>
            <person name="Liew Y.J."/>
            <person name="Baumgarten S."/>
            <person name="Simakov O."/>
            <person name="Wilson M."/>
            <person name="Piel J."/>
            <person name="Ashoor H."/>
            <person name="Bougouffa S."/>
            <person name="Bajic V.B."/>
            <person name="Ryu T."/>
            <person name="Ravasi T."/>
            <person name="Bayer T."/>
            <person name="Micklem G."/>
            <person name="Kim H."/>
            <person name="Bhak J."/>
            <person name="Lajeunesse T.C."/>
            <person name="Voolstra C.R."/>
        </authorList>
    </citation>
    <scope>NUCLEOTIDE SEQUENCE [LARGE SCALE GENOMIC DNA]</scope>
    <source>
        <strain evidence="2 3">CCMP2467</strain>
    </source>
</reference>
<name>A0A1Q9C792_SYMMI</name>
<accession>A0A1Q9C792</accession>
<dbReference type="AlphaFoldDB" id="A0A1Q9C792"/>
<gene>
    <name evidence="2" type="ORF">AK812_SmicGene41000</name>
</gene>
<sequence>MQNLLRLSARSHVVVLNLIPAANHPFREDMRHWDTELYIFILYGGLDSVASRGEAASGLRRWAMLDKTTGELVVLHLGIIDFLQPWTPSKVAAMYIKSFEFNKVNQASQRGLRHEKQVSSDAADDGNSLDSIDVWPRYLLLCMGAGSQSTSRSGSRKMTLSLRSPKRSRLQPNAGALSMIASTASAMETTREDVM</sequence>
<dbReference type="EMBL" id="LSRX01001562">
    <property type="protein sequence ID" value="OLP78789.1"/>
    <property type="molecule type" value="Genomic_DNA"/>
</dbReference>
<feature type="compositionally biased region" description="Polar residues" evidence="1">
    <location>
        <begin position="146"/>
        <end position="162"/>
    </location>
</feature>
<evidence type="ECO:0008006" key="4">
    <source>
        <dbReference type="Google" id="ProtNLM"/>
    </source>
</evidence>
<evidence type="ECO:0000256" key="1">
    <source>
        <dbReference type="SAM" id="MobiDB-lite"/>
    </source>
</evidence>
<comment type="caution">
    <text evidence="2">The sequence shown here is derived from an EMBL/GenBank/DDBJ whole genome shotgun (WGS) entry which is preliminary data.</text>
</comment>
<proteinExistence type="predicted"/>
<evidence type="ECO:0000313" key="3">
    <source>
        <dbReference type="Proteomes" id="UP000186817"/>
    </source>
</evidence>
<keyword evidence="3" id="KW-1185">Reference proteome</keyword>
<evidence type="ECO:0000313" key="2">
    <source>
        <dbReference type="EMBL" id="OLP78789.1"/>
    </source>
</evidence>